<feature type="domain" description="Paired" evidence="2">
    <location>
        <begin position="1"/>
        <end position="108"/>
    </location>
</feature>
<evidence type="ECO:0000256" key="1">
    <source>
        <dbReference type="ARBA" id="ARBA00022724"/>
    </source>
</evidence>
<reference evidence="3 4" key="1">
    <citation type="submission" date="2014-03" db="EMBL/GenBank/DDBJ databases">
        <title>The draft genome sequence of Thalassospira alkalitolerans JCM 18968.</title>
        <authorList>
            <person name="Lai Q."/>
            <person name="Shao Z."/>
        </authorList>
    </citation>
    <scope>NUCLEOTIDE SEQUENCE [LARGE SCALE GENOMIC DNA]</scope>
    <source>
        <strain evidence="3 4">JCM 18968</strain>
    </source>
</reference>
<name>A0A1Y2L6R3_9PROT</name>
<dbReference type="STRING" id="1293890.TALK_21140"/>
<dbReference type="InterPro" id="IPR036388">
    <property type="entry name" value="WH-like_DNA-bd_sf"/>
</dbReference>
<accession>A0A1Y2L6R3</accession>
<comment type="caution">
    <text evidence="3">The sequence shown here is derived from an EMBL/GenBank/DDBJ whole genome shotgun (WGS) entry which is preliminary data.</text>
</comment>
<dbReference type="EMBL" id="JFKB01000029">
    <property type="protein sequence ID" value="OSQ42809.1"/>
    <property type="molecule type" value="Genomic_DNA"/>
</dbReference>
<dbReference type="Gene3D" id="1.10.10.10">
    <property type="entry name" value="Winged helix-like DNA-binding domain superfamily/Winged helix DNA-binding domain"/>
    <property type="match status" value="1"/>
</dbReference>
<dbReference type="PROSITE" id="PS51057">
    <property type="entry name" value="PAIRED_2"/>
    <property type="match status" value="1"/>
</dbReference>
<proteinExistence type="predicted"/>
<organism evidence="3 4">
    <name type="scientific">Thalassospira alkalitolerans</name>
    <dbReference type="NCBI Taxonomy" id="1293890"/>
    <lineage>
        <taxon>Bacteria</taxon>
        <taxon>Pseudomonadati</taxon>
        <taxon>Pseudomonadota</taxon>
        <taxon>Alphaproteobacteria</taxon>
        <taxon>Rhodospirillales</taxon>
        <taxon>Thalassospiraceae</taxon>
        <taxon>Thalassospira</taxon>
    </lineage>
</organism>
<dbReference type="InterPro" id="IPR001523">
    <property type="entry name" value="Paired_dom"/>
</dbReference>
<protein>
    <submittedName>
        <fullName evidence="3">Transposase</fullName>
    </submittedName>
</protein>
<dbReference type="GO" id="GO:0006355">
    <property type="term" value="P:regulation of DNA-templated transcription"/>
    <property type="evidence" value="ECO:0007669"/>
    <property type="project" value="InterPro"/>
</dbReference>
<dbReference type="AlphaFoldDB" id="A0A1Y2L6R3"/>
<evidence type="ECO:0000313" key="4">
    <source>
        <dbReference type="Proteomes" id="UP000193396"/>
    </source>
</evidence>
<dbReference type="InterPro" id="IPR009057">
    <property type="entry name" value="Homeodomain-like_sf"/>
</dbReference>
<dbReference type="GO" id="GO:0003677">
    <property type="term" value="F:DNA binding"/>
    <property type="evidence" value="ECO:0007669"/>
    <property type="project" value="InterPro"/>
</dbReference>
<evidence type="ECO:0000313" key="3">
    <source>
        <dbReference type="EMBL" id="OSQ42809.1"/>
    </source>
</evidence>
<gene>
    <name evidence="3" type="ORF">TALK_21140</name>
</gene>
<dbReference type="Pfam" id="PF13565">
    <property type="entry name" value="HTH_32"/>
    <property type="match status" value="1"/>
</dbReference>
<keyword evidence="4" id="KW-1185">Reference proteome</keyword>
<evidence type="ECO:0000259" key="2">
    <source>
        <dbReference type="PROSITE" id="PS51057"/>
    </source>
</evidence>
<dbReference type="Proteomes" id="UP000193396">
    <property type="component" value="Unassembled WGS sequence"/>
</dbReference>
<sequence>MTRPYSNDLRERVVSAVQAGESCRAVAARFDVAVSSVVKWQQRYRSTGSVAPRKMGGYRKRVLTEHLEFIHEQIKQTPHLTLHGMKDLLAERGVIVSHQAVWRFLRDEGLRFKKNTVRS</sequence>
<keyword evidence="1" id="KW-0563">Paired box</keyword>
<dbReference type="SUPFAM" id="SSF46689">
    <property type="entry name" value="Homeodomain-like"/>
    <property type="match status" value="1"/>
</dbReference>